<dbReference type="EMBL" id="CP093846">
    <property type="protein sequence ID" value="UNS98423.1"/>
    <property type="molecule type" value="Genomic_DNA"/>
</dbReference>
<feature type="signal peptide" evidence="6">
    <location>
        <begin position="1"/>
        <end position="27"/>
    </location>
</feature>
<evidence type="ECO:0000313" key="8">
    <source>
        <dbReference type="Proteomes" id="UP001202244"/>
    </source>
</evidence>
<dbReference type="Proteomes" id="UP001202244">
    <property type="component" value="Chromosome"/>
</dbReference>
<feature type="region of interest" description="Disordered" evidence="5">
    <location>
        <begin position="31"/>
        <end position="58"/>
    </location>
</feature>
<dbReference type="InterPro" id="IPR013519">
    <property type="entry name" value="Int_alpha_beta-p"/>
</dbReference>
<dbReference type="PROSITE" id="PS51470">
    <property type="entry name" value="FG_GAP"/>
    <property type="match status" value="3"/>
</dbReference>
<dbReference type="InterPro" id="IPR013517">
    <property type="entry name" value="FG-GAP"/>
</dbReference>
<evidence type="ECO:0000256" key="3">
    <source>
        <dbReference type="ARBA" id="ARBA00022801"/>
    </source>
</evidence>
<evidence type="ECO:0000256" key="1">
    <source>
        <dbReference type="ARBA" id="ARBA00022729"/>
    </source>
</evidence>
<dbReference type="SUPFAM" id="SSF69318">
    <property type="entry name" value="Integrin alpha N-terminal domain"/>
    <property type="match status" value="1"/>
</dbReference>
<feature type="compositionally biased region" description="Basic and acidic residues" evidence="5">
    <location>
        <begin position="48"/>
        <end position="57"/>
    </location>
</feature>
<keyword evidence="2" id="KW-0677">Repeat</keyword>
<reference evidence="7 8" key="1">
    <citation type="journal article" date="2023" name="Microbiol. Spectr.">
        <title>Synergy between Genome Mining, Metabolomics, and Bioinformatics Uncovers Antibacterial Chlorinated Carbazole Alkaloids and Their Biosynthetic Gene Cluster from Streptomyces tubbatahanensis sp. nov., a Novel Actinomycete Isolated from Sulu Sea, Philippines.</title>
        <authorList>
            <person name="Tenebro C.P."/>
            <person name="Trono D.J.V.L."/>
            <person name="Balida L.A.P."/>
            <person name="Bayog L.K.A."/>
            <person name="Bruna J.R."/>
            <person name="Sabido E.M."/>
            <person name="Caspe D.P.C."/>
            <person name="de Los Santos E.L.C."/>
            <person name="Saludes J.P."/>
            <person name="Dalisay D.S."/>
        </authorList>
    </citation>
    <scope>NUCLEOTIDE SEQUENCE [LARGE SCALE GENOMIC DNA]</scope>
    <source>
        <strain evidence="7 8">DSD3025</strain>
    </source>
</reference>
<dbReference type="SMART" id="SM00191">
    <property type="entry name" value="Int_alpha"/>
    <property type="match status" value="4"/>
</dbReference>
<name>A0ABY3XVZ6_9ACTN</name>
<keyword evidence="4" id="KW-0325">Glycoprotein</keyword>
<sequence length="505" mass="49576">MRQRTLVTAATLTALAAGGLVVPLATAGPAAAGPAAAGPAAASTSSPQDEKTAREDFNGDGYADVAVGVPEAEGRAGAVVVTYGSASGISPSRSVRITQDTAGVPGVPEAGDQFGENVTSGDVNHDGYADLIVGAPHEKVDGKPDGSLSIVWGGAEGFTSGGIALGAPTTEDRNFGEGAAFSDLDGDGTAQLQVVSGRHFWWYSEVPPKGDGSDVPLPLEDDFLPADVQLDGVVAGHFSGGGGSGNGNSDYVVYGERGSGDGEGGGGGDYLATFRGGPGDIGYDHDVLSDGGAGTTRSVAAGDIDKDGATDLVTGREAGGDGSGSVTVWWGAQGGLGTGREPVSYDQADAGVPGTAEDGDRFGADVSVGDVTGDGYADIAVGVPAEVVRGTGAGAVVLLKGSADGVSATGAQTFHQETTGVPGTAEDGDRFGSGVHLADINGDGRADLFAGAGGEDIGAVADAGAVWVLRGASSGLTTSGVTSFNATDFGFTDAAGLRFGEVFDH</sequence>
<dbReference type="Pfam" id="PF01839">
    <property type="entry name" value="FG-GAP"/>
    <property type="match status" value="5"/>
</dbReference>
<evidence type="ECO:0000256" key="6">
    <source>
        <dbReference type="SAM" id="SignalP"/>
    </source>
</evidence>
<organism evidence="7 8">
    <name type="scientific">Streptomyces tubbatahanensis</name>
    <dbReference type="NCBI Taxonomy" id="2923272"/>
    <lineage>
        <taxon>Bacteria</taxon>
        <taxon>Bacillati</taxon>
        <taxon>Actinomycetota</taxon>
        <taxon>Actinomycetes</taxon>
        <taxon>Kitasatosporales</taxon>
        <taxon>Streptomycetaceae</taxon>
        <taxon>Streptomyces</taxon>
    </lineage>
</organism>
<keyword evidence="8" id="KW-1185">Reference proteome</keyword>
<feature type="compositionally biased region" description="Low complexity" evidence="5">
    <location>
        <begin position="31"/>
        <end position="47"/>
    </location>
</feature>
<dbReference type="Gene3D" id="2.130.10.130">
    <property type="entry name" value="Integrin alpha, N-terminal"/>
    <property type="match status" value="3"/>
</dbReference>
<keyword evidence="3" id="KW-0378">Hydrolase</keyword>
<proteinExistence type="predicted"/>
<dbReference type="PANTHER" id="PTHR23221:SF7">
    <property type="entry name" value="PHOSPHATIDYLINOSITOL-GLYCAN-SPECIFIC PHOSPHOLIPASE D"/>
    <property type="match status" value="1"/>
</dbReference>
<evidence type="ECO:0000256" key="4">
    <source>
        <dbReference type="ARBA" id="ARBA00023180"/>
    </source>
</evidence>
<protein>
    <submittedName>
        <fullName evidence="7">FG-GAP-like repeat-containing protein</fullName>
    </submittedName>
</protein>
<keyword evidence="1 6" id="KW-0732">Signal</keyword>
<gene>
    <name evidence="7" type="ORF">MMF93_19690</name>
</gene>
<dbReference type="InterPro" id="IPR028994">
    <property type="entry name" value="Integrin_alpha_N"/>
</dbReference>
<evidence type="ECO:0000313" key="7">
    <source>
        <dbReference type="EMBL" id="UNS98423.1"/>
    </source>
</evidence>
<feature type="chain" id="PRO_5047154140" evidence="6">
    <location>
        <begin position="28"/>
        <end position="505"/>
    </location>
</feature>
<dbReference type="RefSeq" id="WP_242753373.1">
    <property type="nucleotide sequence ID" value="NZ_CP093846.1"/>
</dbReference>
<evidence type="ECO:0000256" key="5">
    <source>
        <dbReference type="SAM" id="MobiDB-lite"/>
    </source>
</evidence>
<dbReference type="PANTHER" id="PTHR23221">
    <property type="entry name" value="GLYCOSYLPHOSPHATIDYLINOSITOL PHOSPHOLIPASE D"/>
    <property type="match status" value="1"/>
</dbReference>
<accession>A0ABY3XVZ6</accession>
<evidence type="ECO:0000256" key="2">
    <source>
        <dbReference type="ARBA" id="ARBA00022737"/>
    </source>
</evidence>